<organism evidence="2">
    <name type="scientific">Steinernema carpocapsae</name>
    <name type="common">Entomopathogenic nematode</name>
    <dbReference type="NCBI Taxonomy" id="34508"/>
    <lineage>
        <taxon>Eukaryota</taxon>
        <taxon>Metazoa</taxon>
        <taxon>Ecdysozoa</taxon>
        <taxon>Nematoda</taxon>
        <taxon>Chromadorea</taxon>
        <taxon>Rhabditida</taxon>
        <taxon>Tylenchina</taxon>
        <taxon>Panagrolaimomorpha</taxon>
        <taxon>Strongyloidoidea</taxon>
        <taxon>Steinernematidae</taxon>
        <taxon>Steinernema</taxon>
    </lineage>
</organism>
<comment type="caution">
    <text evidence="2">The sequence shown here is derived from an EMBL/GenBank/DDBJ whole genome shotgun (WGS) entry which is preliminary data.</text>
</comment>
<reference evidence="2" key="2">
    <citation type="journal article" date="2015" name="Genome Biol.">
        <title>Comparative genomics of Steinernema reveals deeply conserved gene regulatory networks.</title>
        <authorList>
            <person name="Dillman A.R."/>
            <person name="Macchietto M."/>
            <person name="Porter C.F."/>
            <person name="Rogers A."/>
            <person name="Williams B."/>
            <person name="Antoshechkin I."/>
            <person name="Lee M.M."/>
            <person name="Goodwin Z."/>
            <person name="Lu X."/>
            <person name="Lewis E.E."/>
            <person name="Goodrich-Blair H."/>
            <person name="Stock S.P."/>
            <person name="Adams B.J."/>
            <person name="Sternberg P.W."/>
            <person name="Mortazavi A."/>
        </authorList>
    </citation>
    <scope>NUCLEOTIDE SEQUENCE [LARGE SCALE GENOMIC DNA]</scope>
    <source>
        <strain evidence="2">ALL</strain>
    </source>
</reference>
<name>A0A4U5NEL6_STECR</name>
<keyword evidence="1" id="KW-0812">Transmembrane</keyword>
<keyword evidence="1" id="KW-0472">Membrane</keyword>
<feature type="transmembrane region" description="Helical" evidence="1">
    <location>
        <begin position="137"/>
        <end position="159"/>
    </location>
</feature>
<keyword evidence="1" id="KW-1133">Transmembrane helix</keyword>
<accession>A0A4U5NEL6</accession>
<proteinExistence type="predicted"/>
<feature type="transmembrane region" description="Helical" evidence="1">
    <location>
        <begin position="206"/>
        <end position="232"/>
    </location>
</feature>
<reference evidence="2" key="3">
    <citation type="journal article" date="2019" name="G3 (Bethesda)">
        <title>Hybrid Assembly of the Genome of the Entomopathogenic Nematode Steinernema carpocapsae Identifies the X-Chromosome.</title>
        <authorList>
            <person name="Serra L."/>
            <person name="Macchietto M."/>
            <person name="Macias-Munoz A."/>
            <person name="McGill C.J."/>
            <person name="Rodriguez I.M."/>
            <person name="Rodriguez B."/>
            <person name="Murad R."/>
            <person name="Mortazavi A."/>
        </authorList>
    </citation>
    <scope>NUCLEOTIDE SEQUENCE</scope>
    <source>
        <strain evidence="2">ALL</strain>
    </source>
</reference>
<dbReference type="AlphaFoldDB" id="A0A4U5NEL6"/>
<gene>
    <name evidence="2" type="ORF">L596_015307</name>
</gene>
<feature type="transmembrane region" description="Helical" evidence="1">
    <location>
        <begin position="47"/>
        <end position="70"/>
    </location>
</feature>
<feature type="transmembrane region" description="Helical" evidence="1">
    <location>
        <begin position="91"/>
        <end position="117"/>
    </location>
</feature>
<protein>
    <submittedName>
        <fullName evidence="2">Uncharacterized protein</fullName>
    </submittedName>
</protein>
<evidence type="ECO:0000313" key="2">
    <source>
        <dbReference type="EMBL" id="TKR81439.1"/>
    </source>
</evidence>
<sequence>MASLAAFELLAALGYIGNGAFTIAQITLSSGLEQVSVCELILSTKPFQLIGTVQRTSFFACYLSVSLLAFNRMCSFCDLFPKTNFPYYLGITLTWILWFICILLGVTGVIYDCWFIFDLAAMLIHFNLVNGVKFTLYFNLTCLSISLVCYLISFGVIFVKRRQMSYTTKKVSSAEIRILWVAVVTFVTSSIDTIVCSLGLDYTEPGTILAAALIFFDQCNLGLVDPIMYLALNR</sequence>
<reference evidence="2" key="1">
    <citation type="submission" date="2013-11" db="EMBL/GenBank/DDBJ databases">
        <authorList>
            <person name="Sternberg P."/>
            <person name="Dillman A."/>
            <person name="Macchietto M."/>
        </authorList>
    </citation>
    <scope>NUCLEOTIDE SEQUENCE</scope>
    <source>
        <strain evidence="2">ALL</strain>
    </source>
</reference>
<dbReference type="EMBL" id="AZBU02000004">
    <property type="protein sequence ID" value="TKR81439.1"/>
    <property type="molecule type" value="Genomic_DNA"/>
</dbReference>
<feature type="transmembrane region" description="Helical" evidence="1">
    <location>
        <begin position="179"/>
        <end position="200"/>
    </location>
</feature>
<evidence type="ECO:0000256" key="1">
    <source>
        <dbReference type="SAM" id="Phobius"/>
    </source>
</evidence>